<protein>
    <submittedName>
        <fullName evidence="2">Unnamed protein product</fullName>
    </submittedName>
</protein>
<evidence type="ECO:0000313" key="2">
    <source>
        <dbReference type="EMBL" id="GMF61142.1"/>
    </source>
</evidence>
<keyword evidence="3" id="KW-1185">Reference proteome</keyword>
<name>A0A9W6YAA5_9STRA</name>
<dbReference type="Proteomes" id="UP001165121">
    <property type="component" value="Unassembled WGS sequence"/>
</dbReference>
<comment type="caution">
    <text evidence="2">The sequence shown here is derived from an EMBL/GenBank/DDBJ whole genome shotgun (WGS) entry which is preliminary data.</text>
</comment>
<feature type="compositionally biased region" description="Basic and acidic residues" evidence="1">
    <location>
        <begin position="175"/>
        <end position="192"/>
    </location>
</feature>
<dbReference type="AlphaFoldDB" id="A0A9W6YAA5"/>
<reference evidence="2" key="1">
    <citation type="submission" date="2023-04" db="EMBL/GenBank/DDBJ databases">
        <title>Phytophthora fragariaefolia NBRC 109709.</title>
        <authorList>
            <person name="Ichikawa N."/>
            <person name="Sato H."/>
            <person name="Tonouchi N."/>
        </authorList>
    </citation>
    <scope>NUCLEOTIDE SEQUENCE</scope>
    <source>
        <strain evidence="2">NBRC 109709</strain>
    </source>
</reference>
<dbReference type="OrthoDB" id="10425450at2759"/>
<evidence type="ECO:0000256" key="1">
    <source>
        <dbReference type="SAM" id="MobiDB-lite"/>
    </source>
</evidence>
<accession>A0A9W6YAA5</accession>
<sequence length="192" mass="21154">MSGTWDRSGPELSENKITVPNHLYAEKLPLGRKAKPDNHYAETIATLAKVRNDILMEHGWKALDAIAYDEDVTAKDAAQVIKAARRAIKEAKEVKPRTRRSIRSALQQEVAGQARVEGEGRLKMMADTESRLQDQAQLSPEKPSRTSSFGQTKRTPEVASSEGEVRITEAAPGKLPREAGAENHDFAPKENG</sequence>
<organism evidence="2 3">
    <name type="scientific">Phytophthora fragariaefolia</name>
    <dbReference type="NCBI Taxonomy" id="1490495"/>
    <lineage>
        <taxon>Eukaryota</taxon>
        <taxon>Sar</taxon>
        <taxon>Stramenopiles</taxon>
        <taxon>Oomycota</taxon>
        <taxon>Peronosporomycetes</taxon>
        <taxon>Peronosporales</taxon>
        <taxon>Peronosporaceae</taxon>
        <taxon>Phytophthora</taxon>
    </lineage>
</organism>
<gene>
    <name evidence="2" type="ORF">Pfra01_002662000</name>
</gene>
<feature type="region of interest" description="Disordered" evidence="1">
    <location>
        <begin position="129"/>
        <end position="192"/>
    </location>
</feature>
<evidence type="ECO:0000313" key="3">
    <source>
        <dbReference type="Proteomes" id="UP001165121"/>
    </source>
</evidence>
<proteinExistence type="predicted"/>
<dbReference type="EMBL" id="BSXT01005676">
    <property type="protein sequence ID" value="GMF61142.1"/>
    <property type="molecule type" value="Genomic_DNA"/>
</dbReference>